<feature type="chain" id="PRO_5045008297" evidence="2">
    <location>
        <begin position="17"/>
        <end position="482"/>
    </location>
</feature>
<dbReference type="NCBIfam" id="TIGR01845">
    <property type="entry name" value="outer_NodT"/>
    <property type="match status" value="1"/>
</dbReference>
<evidence type="ECO:0000256" key="3">
    <source>
        <dbReference type="SAM" id="MobiDB-lite"/>
    </source>
</evidence>
<keyword evidence="5" id="KW-1185">Reference proteome</keyword>
<keyword evidence="2" id="KW-0564">Palmitate</keyword>
<sequence length="482" mass="52508">MNKLIILFFLTSCALAQTSPPGGAVTLQPGAGTVQPTGANAPEAAPAPGTLTGNGATPADLAASGFQRFNDPLLTDLIQTGLANSPSLRAAISRIEEARGRVRVAQSFLQPAVRSSALISTQSLSEHRPVAVPVATDKLPRFQLNTFQLLPVDASWELDLFKRIRSGITLAQQQTLASEADLRAFRLSLASDIARTYYLIRANESEQAVFLRNIATRDSTLGIVRERFRVGLVNQIDVQRAETDLAGLRVQVMGLQRSRVELVNALAQLTAQEPASFGIDTGALPGTLPIFPYAAITPDLLRRRPDLLQADRAIQVAGAQVVLQQASIQPRVTLVGSGGLLSGQLGYVFVPSSATYLLGVNASVPLYEGRRNRENVALSRQQIATSQQTYLQAFQVAQREAETAFDNLTYLRQQLDLQNQTLALARRTEQYNRELYIKGLTTYLDVLDAQRTVLANEQQYVQLRGQEVQYLVALLRSIGGDF</sequence>
<dbReference type="InterPro" id="IPR010131">
    <property type="entry name" value="MdtP/NodT-like"/>
</dbReference>
<keyword evidence="2" id="KW-0472">Membrane</keyword>
<dbReference type="Pfam" id="PF02321">
    <property type="entry name" value="OEP"/>
    <property type="match status" value="2"/>
</dbReference>
<evidence type="ECO:0000313" key="4">
    <source>
        <dbReference type="EMBL" id="NID11763.1"/>
    </source>
</evidence>
<feature type="signal peptide" evidence="2">
    <location>
        <begin position="1"/>
        <end position="16"/>
    </location>
</feature>
<dbReference type="Proteomes" id="UP000606008">
    <property type="component" value="Unassembled WGS sequence"/>
</dbReference>
<reference evidence="4" key="1">
    <citation type="submission" date="2024-05" db="EMBL/GenBank/DDBJ databases">
        <authorList>
            <person name="Jung D.-H."/>
        </authorList>
    </citation>
    <scope>NUCLEOTIDE SEQUENCE</scope>
    <source>
        <strain evidence="4">JA-25</strain>
    </source>
</reference>
<keyword evidence="2" id="KW-0732">Signal</keyword>
<evidence type="ECO:0000256" key="1">
    <source>
        <dbReference type="ARBA" id="ARBA00007613"/>
    </source>
</evidence>
<dbReference type="PANTHER" id="PTHR30203">
    <property type="entry name" value="OUTER MEMBRANE CATION EFFLUX PROTEIN"/>
    <property type="match status" value="1"/>
</dbReference>
<organism evidence="4 5">
    <name type="scientific">Fibrivirga algicola</name>
    <dbReference type="NCBI Taxonomy" id="2950420"/>
    <lineage>
        <taxon>Bacteria</taxon>
        <taxon>Pseudomonadati</taxon>
        <taxon>Bacteroidota</taxon>
        <taxon>Cytophagia</taxon>
        <taxon>Cytophagales</taxon>
        <taxon>Spirosomataceae</taxon>
        <taxon>Fibrivirga</taxon>
    </lineage>
</organism>
<dbReference type="RefSeq" id="WP_166692747.1">
    <property type="nucleotide sequence ID" value="NZ_WAEL01000006.1"/>
</dbReference>
<feature type="region of interest" description="Disordered" evidence="3">
    <location>
        <begin position="29"/>
        <end position="56"/>
    </location>
</feature>
<accession>A0ABX0QME1</accession>
<evidence type="ECO:0000256" key="2">
    <source>
        <dbReference type="RuleBase" id="RU362097"/>
    </source>
</evidence>
<evidence type="ECO:0000313" key="5">
    <source>
        <dbReference type="Proteomes" id="UP000606008"/>
    </source>
</evidence>
<dbReference type="Gene3D" id="1.20.1600.10">
    <property type="entry name" value="Outer membrane efflux proteins (OEP)"/>
    <property type="match status" value="1"/>
</dbReference>
<proteinExistence type="inferred from homology"/>
<comment type="similarity">
    <text evidence="1 2">Belongs to the outer membrane factor (OMF) (TC 1.B.17) family.</text>
</comment>
<comment type="subcellular location">
    <subcellularLocation>
        <location evidence="2">Cell membrane</location>
        <topology evidence="2">Lipid-anchor</topology>
    </subcellularLocation>
</comment>
<dbReference type="InterPro" id="IPR003423">
    <property type="entry name" value="OMP_efflux"/>
</dbReference>
<name>A0ABX0QME1_9BACT</name>
<gene>
    <name evidence="4" type="ORF">F7231_16440</name>
</gene>
<protein>
    <submittedName>
        <fullName evidence="4">Efflux transporter outer membrane subunit</fullName>
    </submittedName>
</protein>
<dbReference type="EMBL" id="WAEL01000006">
    <property type="protein sequence ID" value="NID11763.1"/>
    <property type="molecule type" value="Genomic_DNA"/>
</dbReference>
<keyword evidence="2" id="KW-0449">Lipoprotein</keyword>
<feature type="compositionally biased region" description="Low complexity" evidence="3">
    <location>
        <begin position="36"/>
        <end position="50"/>
    </location>
</feature>
<dbReference type="Gene3D" id="2.20.200.10">
    <property type="entry name" value="Outer membrane efflux proteins (OEP)"/>
    <property type="match status" value="1"/>
</dbReference>
<keyword evidence="2" id="KW-1134">Transmembrane beta strand</keyword>
<comment type="caution">
    <text evidence="4">The sequence shown here is derived from an EMBL/GenBank/DDBJ whole genome shotgun (WGS) entry which is preliminary data.</text>
</comment>
<dbReference type="SUPFAM" id="SSF56954">
    <property type="entry name" value="Outer membrane efflux proteins (OEP)"/>
    <property type="match status" value="1"/>
</dbReference>
<keyword evidence="2" id="KW-0812">Transmembrane</keyword>